<sequence>MFLKTGVIKPIEMGHAFVFCSKLNGKSIDDLMSVFSNVKEHIKDLNNTEILEKQGQSLLSFFPIGKLMYESIYKDIIAVNCLVINNNVKKLFLLICNKIDHELKIND</sequence>
<evidence type="ECO:0000313" key="1">
    <source>
        <dbReference type="Proteomes" id="UP000694846"/>
    </source>
</evidence>
<accession>A0A8B8FND0</accession>
<proteinExistence type="predicted"/>
<dbReference type="GeneID" id="112684930"/>
<protein>
    <submittedName>
        <fullName evidence="2">Uncharacterized protein LOC112684930</fullName>
    </submittedName>
</protein>
<dbReference type="AlphaFoldDB" id="A0A8B8FND0"/>
<name>A0A8B8FND0_9HEMI</name>
<gene>
    <name evidence="2" type="primary">LOC112684930</name>
</gene>
<reference evidence="2" key="1">
    <citation type="submission" date="2025-08" db="UniProtKB">
        <authorList>
            <consortium name="RefSeq"/>
        </authorList>
    </citation>
    <scope>IDENTIFICATION</scope>
    <source>
        <tissue evidence="2">Whole body</tissue>
    </source>
</reference>
<evidence type="ECO:0000313" key="2">
    <source>
        <dbReference type="RefSeq" id="XP_025412444.1"/>
    </source>
</evidence>
<dbReference type="Proteomes" id="UP000694846">
    <property type="component" value="Unplaced"/>
</dbReference>
<dbReference type="RefSeq" id="XP_025412444.1">
    <property type="nucleotide sequence ID" value="XM_025556659.1"/>
</dbReference>
<keyword evidence="1" id="KW-1185">Reference proteome</keyword>
<organism evidence="1 2">
    <name type="scientific">Sipha flava</name>
    <name type="common">yellow sugarcane aphid</name>
    <dbReference type="NCBI Taxonomy" id="143950"/>
    <lineage>
        <taxon>Eukaryota</taxon>
        <taxon>Metazoa</taxon>
        <taxon>Ecdysozoa</taxon>
        <taxon>Arthropoda</taxon>
        <taxon>Hexapoda</taxon>
        <taxon>Insecta</taxon>
        <taxon>Pterygota</taxon>
        <taxon>Neoptera</taxon>
        <taxon>Paraneoptera</taxon>
        <taxon>Hemiptera</taxon>
        <taxon>Sternorrhyncha</taxon>
        <taxon>Aphidomorpha</taxon>
        <taxon>Aphidoidea</taxon>
        <taxon>Aphididae</taxon>
        <taxon>Sipha</taxon>
    </lineage>
</organism>